<name>A0A6H1UCN3_9GAMM</name>
<dbReference type="AlphaFoldDB" id="A0A6H1UCN3"/>
<reference evidence="2 3" key="1">
    <citation type="submission" date="2020-04" db="EMBL/GenBank/DDBJ databases">
        <title>Ferrimonas sp. S7 isolated from sea water.</title>
        <authorList>
            <person name="Bae S.S."/>
            <person name="Baek K."/>
        </authorList>
    </citation>
    <scope>NUCLEOTIDE SEQUENCE [LARGE SCALE GENOMIC DNA]</scope>
    <source>
        <strain evidence="2 3">S7</strain>
    </source>
</reference>
<dbReference type="EMBL" id="CP051180">
    <property type="protein sequence ID" value="QIZ76399.1"/>
    <property type="molecule type" value="Genomic_DNA"/>
</dbReference>
<dbReference type="Proteomes" id="UP000501602">
    <property type="component" value="Chromosome"/>
</dbReference>
<dbReference type="RefSeq" id="WP_168659661.1">
    <property type="nucleotide sequence ID" value="NZ_CP051180.1"/>
</dbReference>
<feature type="region of interest" description="Disordered" evidence="1">
    <location>
        <begin position="1"/>
        <end position="30"/>
    </location>
</feature>
<gene>
    <name evidence="2" type="ORF">HER31_05715</name>
</gene>
<feature type="compositionally biased region" description="Low complexity" evidence="1">
    <location>
        <begin position="16"/>
        <end position="26"/>
    </location>
</feature>
<proteinExistence type="predicted"/>
<evidence type="ECO:0000256" key="1">
    <source>
        <dbReference type="SAM" id="MobiDB-lite"/>
    </source>
</evidence>
<organism evidence="2 3">
    <name type="scientific">Ferrimonas lipolytica</name>
    <dbReference type="NCBI Taxonomy" id="2724191"/>
    <lineage>
        <taxon>Bacteria</taxon>
        <taxon>Pseudomonadati</taxon>
        <taxon>Pseudomonadota</taxon>
        <taxon>Gammaproteobacteria</taxon>
        <taxon>Alteromonadales</taxon>
        <taxon>Ferrimonadaceae</taxon>
        <taxon>Ferrimonas</taxon>
    </lineage>
</organism>
<accession>A0A6H1UCN3</accession>
<evidence type="ECO:0000313" key="3">
    <source>
        <dbReference type="Proteomes" id="UP000501602"/>
    </source>
</evidence>
<sequence length="112" mass="12380">MSISIIPIPKLPQARSQSESQQQQSQMFSLPTEEASVVWANDVTAAPKPSLTAQNDWNGNSQLDSLDAIKLASAFNEQIQRNQTALPNAQLPLSERYSIKQNVRPKHINIAV</sequence>
<keyword evidence="3" id="KW-1185">Reference proteome</keyword>
<protein>
    <submittedName>
        <fullName evidence="2">Uncharacterized protein</fullName>
    </submittedName>
</protein>
<evidence type="ECO:0000313" key="2">
    <source>
        <dbReference type="EMBL" id="QIZ76399.1"/>
    </source>
</evidence>
<dbReference type="KEGG" id="fes:HER31_05715"/>